<accession>A0A1V9E1G1</accession>
<dbReference type="AlphaFoldDB" id="A0A1V9E1G1"/>
<dbReference type="Proteomes" id="UP000192610">
    <property type="component" value="Unassembled WGS sequence"/>
</dbReference>
<gene>
    <name evidence="2" type="ORF">A4H97_17015</name>
</gene>
<organism evidence="2 3">
    <name type="scientific">Niastella yeongjuensis</name>
    <dbReference type="NCBI Taxonomy" id="354355"/>
    <lineage>
        <taxon>Bacteria</taxon>
        <taxon>Pseudomonadati</taxon>
        <taxon>Bacteroidota</taxon>
        <taxon>Chitinophagia</taxon>
        <taxon>Chitinophagales</taxon>
        <taxon>Chitinophagaceae</taxon>
        <taxon>Niastella</taxon>
    </lineage>
</organism>
<evidence type="ECO:0000313" key="3">
    <source>
        <dbReference type="Proteomes" id="UP000192610"/>
    </source>
</evidence>
<keyword evidence="1" id="KW-0472">Membrane</keyword>
<reference evidence="3" key="1">
    <citation type="submission" date="2016-04" db="EMBL/GenBank/DDBJ databases">
        <authorList>
            <person name="Chen L."/>
            <person name="Zhuang W."/>
            <person name="Wang G."/>
        </authorList>
    </citation>
    <scope>NUCLEOTIDE SEQUENCE [LARGE SCALE GENOMIC DNA]</scope>
    <source>
        <strain evidence="3">17621</strain>
    </source>
</reference>
<feature type="transmembrane region" description="Helical" evidence="1">
    <location>
        <begin position="100"/>
        <end position="123"/>
    </location>
</feature>
<comment type="caution">
    <text evidence="2">The sequence shown here is derived from an EMBL/GenBank/DDBJ whole genome shotgun (WGS) entry which is preliminary data.</text>
</comment>
<evidence type="ECO:0008006" key="4">
    <source>
        <dbReference type="Google" id="ProtNLM"/>
    </source>
</evidence>
<sequence>MEITQIQLFDLFRSKFGDKEAEAFVHVIEEKMDTKINQRMQLVATKDDIADLRIATRDDISVLRLEMAALRESLKGDILKLEVSTHDDIGKMKNDLSRTIYLTSLGQLFAIVAAVVSLTLLLLKK</sequence>
<keyword evidence="3" id="KW-1185">Reference proteome</keyword>
<keyword evidence="1" id="KW-0812">Transmembrane</keyword>
<evidence type="ECO:0000313" key="2">
    <source>
        <dbReference type="EMBL" id="OQP39919.1"/>
    </source>
</evidence>
<name>A0A1V9E1G1_9BACT</name>
<dbReference type="RefSeq" id="WP_081204421.1">
    <property type="nucleotide sequence ID" value="NZ_FOCZ01000003.1"/>
</dbReference>
<protein>
    <recommendedName>
        <fullName evidence="4">DUF1640 domain-containing protein</fullName>
    </recommendedName>
</protein>
<keyword evidence="1" id="KW-1133">Transmembrane helix</keyword>
<proteinExistence type="predicted"/>
<evidence type="ECO:0000256" key="1">
    <source>
        <dbReference type="SAM" id="Phobius"/>
    </source>
</evidence>
<dbReference type="EMBL" id="LVXG01000078">
    <property type="protein sequence ID" value="OQP39919.1"/>
    <property type="molecule type" value="Genomic_DNA"/>
</dbReference>